<dbReference type="InterPro" id="IPR027417">
    <property type="entry name" value="P-loop_NTPase"/>
</dbReference>
<feature type="compositionally biased region" description="Polar residues" evidence="1">
    <location>
        <begin position="90"/>
        <end position="99"/>
    </location>
</feature>
<dbReference type="GO" id="GO:0003723">
    <property type="term" value="F:RNA binding"/>
    <property type="evidence" value="ECO:0007669"/>
    <property type="project" value="InterPro"/>
</dbReference>
<dbReference type="PANTHER" id="PTHR42698">
    <property type="entry name" value="GTPASE ERA"/>
    <property type="match status" value="1"/>
</dbReference>
<dbReference type="STRING" id="105231.A0A1Y1I445"/>
<keyword evidence="5" id="KW-1185">Reference proteome</keyword>
<keyword evidence="2" id="KW-0812">Transmembrane</keyword>
<organism evidence="4 5">
    <name type="scientific">Klebsormidium nitens</name>
    <name type="common">Green alga</name>
    <name type="synonym">Ulothrix nitens</name>
    <dbReference type="NCBI Taxonomy" id="105231"/>
    <lineage>
        <taxon>Eukaryota</taxon>
        <taxon>Viridiplantae</taxon>
        <taxon>Streptophyta</taxon>
        <taxon>Klebsormidiophyceae</taxon>
        <taxon>Klebsormidiales</taxon>
        <taxon>Klebsormidiaceae</taxon>
        <taxon>Klebsormidium</taxon>
    </lineage>
</organism>
<dbReference type="PANTHER" id="PTHR42698:SF2">
    <property type="entry name" value="GTPASE ERA-LIKE, CHLOROPLASTIC"/>
    <property type="match status" value="1"/>
</dbReference>
<dbReference type="InterPro" id="IPR006073">
    <property type="entry name" value="GTP-bd"/>
</dbReference>
<keyword evidence="2" id="KW-1133">Transmembrane helix</keyword>
<evidence type="ECO:0000259" key="3">
    <source>
        <dbReference type="Pfam" id="PF01926"/>
    </source>
</evidence>
<feature type="region of interest" description="Disordered" evidence="1">
    <location>
        <begin position="1"/>
        <end position="99"/>
    </location>
</feature>
<dbReference type="OrthoDB" id="1716625at2759"/>
<evidence type="ECO:0000256" key="2">
    <source>
        <dbReference type="SAM" id="Phobius"/>
    </source>
</evidence>
<dbReference type="Gene3D" id="3.40.50.300">
    <property type="entry name" value="P-loop containing nucleotide triphosphate hydrolases"/>
    <property type="match status" value="1"/>
</dbReference>
<feature type="transmembrane region" description="Helical" evidence="2">
    <location>
        <begin position="412"/>
        <end position="433"/>
    </location>
</feature>
<feature type="domain" description="G" evidence="3">
    <location>
        <begin position="150"/>
        <end position="296"/>
    </location>
</feature>
<dbReference type="Pfam" id="PF01926">
    <property type="entry name" value="MMR_HSR1"/>
    <property type="match status" value="1"/>
</dbReference>
<feature type="transmembrane region" description="Helical" evidence="2">
    <location>
        <begin position="483"/>
        <end position="505"/>
    </location>
</feature>
<evidence type="ECO:0000313" key="5">
    <source>
        <dbReference type="Proteomes" id="UP000054558"/>
    </source>
</evidence>
<reference evidence="4 5" key="1">
    <citation type="journal article" date="2014" name="Nat. Commun.">
        <title>Klebsormidium flaccidum genome reveals primary factors for plant terrestrial adaptation.</title>
        <authorList>
            <person name="Hori K."/>
            <person name="Maruyama F."/>
            <person name="Fujisawa T."/>
            <person name="Togashi T."/>
            <person name="Yamamoto N."/>
            <person name="Seo M."/>
            <person name="Sato S."/>
            <person name="Yamada T."/>
            <person name="Mori H."/>
            <person name="Tajima N."/>
            <person name="Moriyama T."/>
            <person name="Ikeuchi M."/>
            <person name="Watanabe M."/>
            <person name="Wada H."/>
            <person name="Kobayashi K."/>
            <person name="Saito M."/>
            <person name="Masuda T."/>
            <person name="Sasaki-Sekimoto Y."/>
            <person name="Mashiguchi K."/>
            <person name="Awai K."/>
            <person name="Shimojima M."/>
            <person name="Masuda S."/>
            <person name="Iwai M."/>
            <person name="Nobusawa T."/>
            <person name="Narise T."/>
            <person name="Kondo S."/>
            <person name="Saito H."/>
            <person name="Sato R."/>
            <person name="Murakawa M."/>
            <person name="Ihara Y."/>
            <person name="Oshima-Yamada Y."/>
            <person name="Ohtaka K."/>
            <person name="Satoh M."/>
            <person name="Sonobe K."/>
            <person name="Ishii M."/>
            <person name="Ohtani R."/>
            <person name="Kanamori-Sato M."/>
            <person name="Honoki R."/>
            <person name="Miyazaki D."/>
            <person name="Mochizuki H."/>
            <person name="Umetsu J."/>
            <person name="Higashi K."/>
            <person name="Shibata D."/>
            <person name="Kamiya Y."/>
            <person name="Sato N."/>
            <person name="Nakamura Y."/>
            <person name="Tabata S."/>
            <person name="Ida S."/>
            <person name="Kurokawa K."/>
            <person name="Ohta H."/>
        </authorList>
    </citation>
    <scope>NUCLEOTIDE SEQUENCE [LARGE SCALE GENOMIC DNA]</scope>
    <source>
        <strain evidence="4 5">NIES-2285</strain>
    </source>
</reference>
<dbReference type="OMA" id="IKNSHAF"/>
<dbReference type="SUPFAM" id="SSF52540">
    <property type="entry name" value="P-loop containing nucleoside triphosphate hydrolases"/>
    <property type="match status" value="1"/>
</dbReference>
<dbReference type="GO" id="GO:0005525">
    <property type="term" value="F:GTP binding"/>
    <property type="evidence" value="ECO:0007669"/>
    <property type="project" value="InterPro"/>
</dbReference>
<dbReference type="InterPro" id="IPR005662">
    <property type="entry name" value="GTPase_Era-like"/>
</dbReference>
<sequence>MFRGRKHSSGSGNSFSVLQDVDVPEAGPATGDTNPRSSKDILDQSLFAEEITTKQSPVPAGTSSTKAAPTSNPNMMGGGGKGKQKPVKKLQTQNDTESVTMGVTERILKQITDIYETGPGGGPGSLGLKTIADDPLLGLHLHKPRKRVSVMIVGNHSAGKSSFINWYVGETIQKTGVAIETKGFYFVTSGKKRDTLKGDATLFYYDHLEGFDQFDGIVPNLFTEVCTSKERNFSCVDFIDTPGLVDGDIHYPYDVDNAILWLAEHVDLILVFFDPIGQALTARTMDVIERLSKKHNEKLRFYMSKADQVDREDDRQRVLIQITQNVTARIKSTHAFSLPTFYLPSVVDESRTPASIPNAISEVCDGIDKAIRLTVQKNLVSVKTDCQTIQKRVAEVQMEDQRRRKTNSTRRTNGLLLLLASWLVLFLLILVSLRQLLATVGPLGDLVDSVLEKYPEHLEVFRNPLGLRKVDGTRLEAPPLNDFAWLAGGLLVAYLVLVVLGKLVWRATPVFSKRDLKQLDMYKQYAEGILKIRDGLYQDYFKQLQNAD</sequence>
<feature type="compositionally biased region" description="Polar residues" evidence="1">
    <location>
        <begin position="53"/>
        <end position="74"/>
    </location>
</feature>
<name>A0A1Y1I445_KLENI</name>
<protein>
    <recommendedName>
        <fullName evidence="3">G domain-containing protein</fullName>
    </recommendedName>
</protein>
<accession>A0A1Y1I445</accession>
<gene>
    <name evidence="4" type="ORF">KFL_001510090</name>
</gene>
<dbReference type="EMBL" id="DF237100">
    <property type="protein sequence ID" value="GAQ83506.1"/>
    <property type="molecule type" value="Genomic_DNA"/>
</dbReference>
<dbReference type="Proteomes" id="UP000054558">
    <property type="component" value="Unassembled WGS sequence"/>
</dbReference>
<dbReference type="AlphaFoldDB" id="A0A1Y1I445"/>
<proteinExistence type="predicted"/>
<evidence type="ECO:0000256" key="1">
    <source>
        <dbReference type="SAM" id="MobiDB-lite"/>
    </source>
</evidence>
<keyword evidence="2" id="KW-0472">Membrane</keyword>
<evidence type="ECO:0000313" key="4">
    <source>
        <dbReference type="EMBL" id="GAQ83506.1"/>
    </source>
</evidence>